<comment type="caution">
    <text evidence="6">The sequence shown here is derived from an EMBL/GenBank/DDBJ whole genome shotgun (WGS) entry which is preliminary data.</text>
</comment>
<dbReference type="Gene3D" id="1.10.12.10">
    <property type="entry name" value="Lyase 2-enoyl-coa Hydratase, Chain A, domain 2"/>
    <property type="match status" value="1"/>
</dbReference>
<dbReference type="Gene3D" id="3.90.226.10">
    <property type="entry name" value="2-enoyl-CoA Hydratase, Chain A, domain 1"/>
    <property type="match status" value="1"/>
</dbReference>
<keyword evidence="2" id="KW-0443">Lipid metabolism</keyword>
<evidence type="ECO:0000256" key="5">
    <source>
        <dbReference type="SAM" id="MobiDB-lite"/>
    </source>
</evidence>
<reference evidence="6 7" key="1">
    <citation type="submission" date="2021-01" db="EMBL/GenBank/DDBJ databases">
        <title>Sequencing the genomes of 1000 actinobacteria strains.</title>
        <authorList>
            <person name="Klenk H.-P."/>
        </authorList>
    </citation>
    <scope>NUCLEOTIDE SEQUENCE [LARGE SCALE GENOMIC DNA]</scope>
    <source>
        <strain evidence="6 7">DSM 13657</strain>
    </source>
</reference>
<dbReference type="RefSeq" id="WP_239530382.1">
    <property type="nucleotide sequence ID" value="NZ_JAFBCP010000001.1"/>
</dbReference>
<dbReference type="PROSITE" id="PS00166">
    <property type="entry name" value="ENOYL_COA_HYDRATASE"/>
    <property type="match status" value="1"/>
</dbReference>
<dbReference type="PANTHER" id="PTHR11941">
    <property type="entry name" value="ENOYL-COA HYDRATASE-RELATED"/>
    <property type="match status" value="1"/>
</dbReference>
<comment type="similarity">
    <text evidence="1 4">Belongs to the enoyl-CoA hydratase/isomerase family.</text>
</comment>
<dbReference type="EMBL" id="JAFBCP010000001">
    <property type="protein sequence ID" value="MBM7816520.1"/>
    <property type="molecule type" value="Genomic_DNA"/>
</dbReference>
<dbReference type="Pfam" id="PF00378">
    <property type="entry name" value="ECH_1"/>
    <property type="match status" value="1"/>
</dbReference>
<evidence type="ECO:0000256" key="3">
    <source>
        <dbReference type="ARBA" id="ARBA00023239"/>
    </source>
</evidence>
<name>A0ABS2SL91_9MICO</name>
<proteinExistence type="inferred from homology"/>
<dbReference type="EC" id="4.2.1.17" evidence="6"/>
<dbReference type="Proteomes" id="UP000809290">
    <property type="component" value="Unassembled WGS sequence"/>
</dbReference>
<gene>
    <name evidence="6" type="ORF">JOE56_001214</name>
</gene>
<dbReference type="InterPro" id="IPR014748">
    <property type="entry name" value="Enoyl-CoA_hydra_C"/>
</dbReference>
<evidence type="ECO:0000313" key="7">
    <source>
        <dbReference type="Proteomes" id="UP000809290"/>
    </source>
</evidence>
<protein>
    <submittedName>
        <fullName evidence="6">Enoyl-CoA hydratase</fullName>
        <ecNumber evidence="6">4.2.1.17</ecNumber>
    </submittedName>
</protein>
<keyword evidence="7" id="KW-1185">Reference proteome</keyword>
<evidence type="ECO:0000256" key="4">
    <source>
        <dbReference type="RuleBase" id="RU003707"/>
    </source>
</evidence>
<evidence type="ECO:0000256" key="2">
    <source>
        <dbReference type="ARBA" id="ARBA00023098"/>
    </source>
</evidence>
<feature type="region of interest" description="Disordered" evidence="5">
    <location>
        <begin position="1"/>
        <end position="33"/>
    </location>
</feature>
<keyword evidence="3 6" id="KW-0456">Lyase</keyword>
<evidence type="ECO:0000256" key="1">
    <source>
        <dbReference type="ARBA" id="ARBA00005254"/>
    </source>
</evidence>
<dbReference type="PANTHER" id="PTHR11941:SF169">
    <property type="entry name" value="(7AS)-7A-METHYL-1,5-DIOXO-2,3,5,6,7,7A-HEXAHYDRO-1H-INDENE-CARBOXYL-COA HYDROLASE"/>
    <property type="match status" value="1"/>
</dbReference>
<dbReference type="CDD" id="cd06558">
    <property type="entry name" value="crotonase-like"/>
    <property type="match status" value="1"/>
</dbReference>
<dbReference type="SUPFAM" id="SSF52096">
    <property type="entry name" value="ClpP/crotonase"/>
    <property type="match status" value="1"/>
</dbReference>
<dbReference type="InterPro" id="IPR029045">
    <property type="entry name" value="ClpP/crotonase-like_dom_sf"/>
</dbReference>
<dbReference type="GO" id="GO:0004300">
    <property type="term" value="F:enoyl-CoA hydratase activity"/>
    <property type="evidence" value="ECO:0007669"/>
    <property type="project" value="UniProtKB-EC"/>
</dbReference>
<dbReference type="NCBIfam" id="NF006100">
    <property type="entry name" value="PRK08252.1"/>
    <property type="match status" value="1"/>
</dbReference>
<organism evidence="6 7">
    <name type="scientific">Brevibacterium paucivorans</name>
    <dbReference type="NCBI Taxonomy" id="170994"/>
    <lineage>
        <taxon>Bacteria</taxon>
        <taxon>Bacillati</taxon>
        <taxon>Actinomycetota</taxon>
        <taxon>Actinomycetes</taxon>
        <taxon>Micrococcales</taxon>
        <taxon>Brevibacteriaceae</taxon>
        <taxon>Brevibacterium</taxon>
    </lineage>
</organism>
<accession>A0ABS2SL91</accession>
<evidence type="ECO:0000313" key="6">
    <source>
        <dbReference type="EMBL" id="MBM7816520.1"/>
    </source>
</evidence>
<dbReference type="InterPro" id="IPR001753">
    <property type="entry name" value="Enoyl-CoA_hydra/iso"/>
</dbReference>
<dbReference type="InterPro" id="IPR018376">
    <property type="entry name" value="Enoyl-CoA_hyd/isom_CS"/>
</dbReference>
<sequence>MTQNESSATNPATNPATTSADAPANTAPTTPENQVVLTEVVDNVLVITLNRPEAKNAVNQDVAQGVAAAIDRFNDDDALAVAVITGAGGTFCSGMDLKAFVRGESPSVEGRGFAGLTEAPPAKPLIAAVEGFALAGGFETMLACDLVVAADNAKFGLPEVKRGLVAAAGGVYTLPERTHRAIAMEMALTGDLYPTEFVAGHGLINRVVPAGQALEGALELARTIASNGPLAVRTSKQIIVESADWARDEKSAKQEPLTRDVFNSHDAIEGSKAFAEKRAPRWTGK</sequence>